<evidence type="ECO:0000256" key="18">
    <source>
        <dbReference type="PIRSR" id="PIRSR000350-4"/>
    </source>
</evidence>
<dbReference type="InterPro" id="IPR023753">
    <property type="entry name" value="FAD/NAD-binding_dom"/>
</dbReference>
<keyword evidence="9 16" id="KW-0521">NADP</keyword>
<dbReference type="Pfam" id="PF00403">
    <property type="entry name" value="HMA"/>
    <property type="match status" value="2"/>
</dbReference>
<comment type="function">
    <text evidence="16">Resistance to Hg(2+) in bacteria appears to be governed by a specialized system which includes mercuric reductase. MerA protein is responsible for volatilizing mercury as Hg(0).</text>
</comment>
<evidence type="ECO:0000256" key="5">
    <source>
        <dbReference type="ARBA" id="ARBA00022466"/>
    </source>
</evidence>
<dbReference type="EMBL" id="PXYX01000010">
    <property type="protein sequence ID" value="PSR27869.1"/>
    <property type="molecule type" value="Genomic_DNA"/>
</dbReference>
<evidence type="ECO:0000256" key="16">
    <source>
        <dbReference type="PIRNR" id="PIRNR000350"/>
    </source>
</evidence>
<dbReference type="PIRSF" id="PIRSF000350">
    <property type="entry name" value="Mercury_reductase_MerA"/>
    <property type="match status" value="1"/>
</dbReference>
<evidence type="ECO:0000256" key="14">
    <source>
        <dbReference type="ARBA" id="ARBA00031725"/>
    </source>
</evidence>
<keyword evidence="8 16" id="KW-0274">FAD</keyword>
<comment type="similarity">
    <text evidence="1 16 19">Belongs to the class-I pyridine nucleotide-disulfide oxidoreductase family.</text>
</comment>
<dbReference type="AlphaFoldDB" id="A0A2T2X046"/>
<dbReference type="PROSITE" id="PS01047">
    <property type="entry name" value="HMA_1"/>
    <property type="match status" value="2"/>
</dbReference>
<gene>
    <name evidence="19 21" type="primary">merA</name>
    <name evidence="21" type="ORF">C7B47_07115</name>
</gene>
<feature type="binding site" evidence="17">
    <location>
        <position position="221"/>
    </location>
    <ligand>
        <name>FAD</name>
        <dbReference type="ChEBI" id="CHEBI:57692"/>
    </ligand>
</feature>
<dbReference type="InterPro" id="IPR001100">
    <property type="entry name" value="Pyr_nuc-diS_OxRdtase"/>
</dbReference>
<comment type="caution">
    <text evidence="21">The sequence shown here is derived from an EMBL/GenBank/DDBJ whole genome shotgun (WGS) entry which is preliminary data.</text>
</comment>
<evidence type="ECO:0000256" key="9">
    <source>
        <dbReference type="ARBA" id="ARBA00022857"/>
    </source>
</evidence>
<evidence type="ECO:0000256" key="3">
    <source>
        <dbReference type="ARBA" id="ARBA00012661"/>
    </source>
</evidence>
<keyword evidence="17" id="KW-0520">NAD</keyword>
<accession>A0A2T2X046</accession>
<feature type="domain" description="HMA" evidence="20">
    <location>
        <begin position="85"/>
        <end position="149"/>
    </location>
</feature>
<dbReference type="GO" id="GO:0050660">
    <property type="term" value="F:flavin adenine dinucleotide binding"/>
    <property type="evidence" value="ECO:0007669"/>
    <property type="project" value="UniProtKB-UniRule"/>
</dbReference>
<comment type="subunit">
    <text evidence="2 16 19">Homodimer.</text>
</comment>
<dbReference type="Gene3D" id="3.30.70.100">
    <property type="match status" value="2"/>
</dbReference>
<dbReference type="GO" id="GO:0003955">
    <property type="term" value="F:NAD(P)H dehydrogenase (quinone) activity"/>
    <property type="evidence" value="ECO:0007669"/>
    <property type="project" value="TreeGrafter"/>
</dbReference>
<dbReference type="InterPro" id="IPR021179">
    <property type="entry name" value="Mercury_reductase_MerA"/>
</dbReference>
<evidence type="ECO:0000313" key="22">
    <source>
        <dbReference type="Proteomes" id="UP000242705"/>
    </source>
</evidence>
<feature type="binding site" evidence="17">
    <location>
        <position position="436"/>
    </location>
    <ligand>
        <name>NAD(+)</name>
        <dbReference type="ChEBI" id="CHEBI:57540"/>
    </ligand>
</feature>
<dbReference type="InterPro" id="IPR012999">
    <property type="entry name" value="Pyr_OxRdtase_I_AS"/>
</dbReference>
<dbReference type="PRINTS" id="PR00411">
    <property type="entry name" value="PNDRDTASEI"/>
</dbReference>
<dbReference type="GO" id="GO:0016668">
    <property type="term" value="F:oxidoreductase activity, acting on a sulfur group of donors, NAD(P) as acceptor"/>
    <property type="evidence" value="ECO:0007669"/>
    <property type="project" value="UniProtKB-UniRule"/>
</dbReference>
<dbReference type="Proteomes" id="UP000242705">
    <property type="component" value="Unassembled WGS sequence"/>
</dbReference>
<dbReference type="InterPro" id="IPR006121">
    <property type="entry name" value="HMA_dom"/>
</dbReference>
<comment type="cofactor">
    <cofactor evidence="16 17 19">
        <name>FAD</name>
        <dbReference type="ChEBI" id="CHEBI:57692"/>
    </cofactor>
    <text evidence="16 17 19">Binds 1 FAD per subunit.</text>
</comment>
<feature type="binding site" evidence="17">
    <location>
        <position position="477"/>
    </location>
    <ligand>
        <name>FAD</name>
        <dbReference type="ChEBI" id="CHEBI:57692"/>
    </ligand>
</feature>
<dbReference type="PROSITE" id="PS00076">
    <property type="entry name" value="PYRIDINE_REDOX_1"/>
    <property type="match status" value="1"/>
</dbReference>
<dbReference type="InterPro" id="IPR004099">
    <property type="entry name" value="Pyr_nucl-diS_OxRdtase_dimer"/>
</dbReference>
<evidence type="ECO:0000256" key="1">
    <source>
        <dbReference type="ARBA" id="ARBA00007532"/>
    </source>
</evidence>
<dbReference type="GO" id="GO:0016152">
    <property type="term" value="F:mercury (II) reductase (NADP+) activity"/>
    <property type="evidence" value="ECO:0007669"/>
    <property type="project" value="UniProtKB-UniRule"/>
</dbReference>
<dbReference type="Gene3D" id="3.30.390.30">
    <property type="match status" value="1"/>
</dbReference>
<evidence type="ECO:0000256" key="7">
    <source>
        <dbReference type="ARBA" id="ARBA00022723"/>
    </source>
</evidence>
<protein>
    <recommendedName>
        <fullName evidence="4 16">Mercuric reductase</fullName>
        <ecNumber evidence="3 16">1.16.1.1</ecNumber>
    </recommendedName>
    <alternativeName>
        <fullName evidence="14 16">Hg(II) reductase</fullName>
    </alternativeName>
</protein>
<dbReference type="PANTHER" id="PTHR43014">
    <property type="entry name" value="MERCURIC REDUCTASE"/>
    <property type="match status" value="1"/>
</dbReference>
<dbReference type="InterPro" id="IPR036163">
    <property type="entry name" value="HMA_dom_sf"/>
</dbReference>
<organism evidence="21 22">
    <name type="scientific">Sulfobacillus thermosulfidooxidans</name>
    <dbReference type="NCBI Taxonomy" id="28034"/>
    <lineage>
        <taxon>Bacteria</taxon>
        <taxon>Bacillati</taxon>
        <taxon>Bacillota</taxon>
        <taxon>Clostridia</taxon>
        <taxon>Eubacteriales</taxon>
        <taxon>Clostridiales Family XVII. Incertae Sedis</taxon>
        <taxon>Sulfobacillus</taxon>
    </lineage>
</organism>
<evidence type="ECO:0000256" key="4">
    <source>
        <dbReference type="ARBA" id="ARBA00014791"/>
    </source>
</evidence>
<reference evidence="21 22" key="1">
    <citation type="journal article" date="2014" name="BMC Genomics">
        <title>Comparison of environmental and isolate Sulfobacillus genomes reveals diverse carbon, sulfur, nitrogen, and hydrogen metabolisms.</title>
        <authorList>
            <person name="Justice N.B."/>
            <person name="Norman A."/>
            <person name="Brown C.T."/>
            <person name="Singh A."/>
            <person name="Thomas B.C."/>
            <person name="Banfield J.F."/>
        </authorList>
    </citation>
    <scope>NUCLEOTIDE SEQUENCE [LARGE SCALE GENOMIC DNA]</scope>
    <source>
        <strain evidence="21">AMDSBA5</strain>
    </source>
</reference>
<keyword evidence="7 16" id="KW-0479">Metal-binding</keyword>
<dbReference type="SUPFAM" id="SSF55424">
    <property type="entry name" value="FAD/NAD-linked reductases, dimerisation (C-terminal) domain"/>
    <property type="match status" value="1"/>
</dbReference>
<keyword evidence="13" id="KW-0676">Redox-active center</keyword>
<dbReference type="InterPro" id="IPR036188">
    <property type="entry name" value="FAD/NAD-bd_sf"/>
</dbReference>
<dbReference type="GO" id="GO:0050661">
    <property type="term" value="F:NADP binding"/>
    <property type="evidence" value="ECO:0007669"/>
    <property type="project" value="InterPro"/>
</dbReference>
<dbReference type="InterPro" id="IPR017969">
    <property type="entry name" value="Heavy-metal-associated_CS"/>
</dbReference>
<keyword evidence="6 16" id="KW-0285">Flavoprotein</keyword>
<dbReference type="SUPFAM" id="SSF55008">
    <property type="entry name" value="HMA, heavy metal-associated domain"/>
    <property type="match status" value="2"/>
</dbReference>
<dbReference type="PANTHER" id="PTHR43014:SF4">
    <property type="entry name" value="PYRIDINE NUCLEOTIDE-DISULFIDE OXIDOREDUCTASE RCLA-RELATED"/>
    <property type="match status" value="1"/>
</dbReference>
<sequence length="638" mass="68127">MSGSKKKLFSMDIEGMTCTSCEHHVQDALQSVGATDVHADYKKGLATFIAPLDFPVDKAQEAVAQAGYQPKDVKIQDPDNSSEMVPYHMDIQGMTCTDCEVHITKALTKAGASDVSANFRRGEATFWAPETLSLDTLRQVVSEAGYKPKEVRPLSRTVNAEVTDIKGKTRGDQDYDLIVIGSGSAAFGAAIEARGAGFSVAMIERGTLGGTCVNIGCVPSKTLLRASDLHHWAQQNPFQGLHTTANPADLKTLVEQKDELVQELRQKKYADLLPEYEIDLIEGEATFLDEHRLAVGDRVLTAGRYIIATGARPRIPNIAGLDSVPYLTSTSALNLTTRPKHLLVIGSGYIALELGELFRHFGSEVTLMQRSPALMPAYDAEVRDIIQDVMVSEGITVLTGVQYDHVEKQGESIAVHLHMNGKAHTVIGDALLVAAGRVPNTEALNLPAAGVEQGAHGEPKTDETLRTTNPAIFAAGDVTMGPQFVYVAAYEGKIAAQNALGLKPAVQTLKLDAVPAVTFTQPSIASVGMTEDQAKKKGIAVKSAVLPLEAVTRALANRDTRGVFKLVAEEASGRIVGAQVVSENAGDVIYAATLAVKFGLTIDDLTDSLAPYLTMAEGLKLTALTFDKDVSKLSCCAG</sequence>
<evidence type="ECO:0000256" key="2">
    <source>
        <dbReference type="ARBA" id="ARBA00011738"/>
    </source>
</evidence>
<evidence type="ECO:0000259" key="20">
    <source>
        <dbReference type="PROSITE" id="PS50846"/>
    </source>
</evidence>
<evidence type="ECO:0000256" key="15">
    <source>
        <dbReference type="ARBA" id="ARBA00048984"/>
    </source>
</evidence>
<feature type="domain" description="HMA" evidence="20">
    <location>
        <begin position="7"/>
        <end position="71"/>
    </location>
</feature>
<dbReference type="CDD" id="cd00371">
    <property type="entry name" value="HMA"/>
    <property type="match status" value="2"/>
</dbReference>
<keyword evidence="5 16" id="KW-0475">Mercuric resistance</keyword>
<evidence type="ECO:0000256" key="17">
    <source>
        <dbReference type="PIRSR" id="PIRSR000350-3"/>
    </source>
</evidence>
<keyword evidence="11 16" id="KW-0560">Oxidoreductase</keyword>
<dbReference type="PROSITE" id="PS50846">
    <property type="entry name" value="HMA_2"/>
    <property type="match status" value="2"/>
</dbReference>
<evidence type="ECO:0000313" key="21">
    <source>
        <dbReference type="EMBL" id="PSR27869.1"/>
    </source>
</evidence>
<dbReference type="Pfam" id="PF07992">
    <property type="entry name" value="Pyr_redox_2"/>
    <property type="match status" value="1"/>
</dbReference>
<dbReference type="Gene3D" id="3.50.50.60">
    <property type="entry name" value="FAD/NAD(P)-binding domain"/>
    <property type="match status" value="2"/>
</dbReference>
<proteinExistence type="inferred from homology"/>
<dbReference type="Pfam" id="PF02852">
    <property type="entry name" value="Pyr_redox_dim"/>
    <property type="match status" value="1"/>
</dbReference>
<evidence type="ECO:0000256" key="13">
    <source>
        <dbReference type="ARBA" id="ARBA00023284"/>
    </source>
</evidence>
<evidence type="ECO:0000256" key="6">
    <source>
        <dbReference type="ARBA" id="ARBA00022630"/>
    </source>
</evidence>
<keyword evidence="12" id="KW-1015">Disulfide bond</keyword>
<evidence type="ECO:0000256" key="19">
    <source>
        <dbReference type="RuleBase" id="RU361223"/>
    </source>
</evidence>
<dbReference type="InterPro" id="IPR016156">
    <property type="entry name" value="FAD/NAD-linked_Rdtase_dimer_sf"/>
</dbReference>
<dbReference type="PRINTS" id="PR00368">
    <property type="entry name" value="FADPNR"/>
</dbReference>
<evidence type="ECO:0000256" key="11">
    <source>
        <dbReference type="ARBA" id="ARBA00023002"/>
    </source>
</evidence>
<feature type="binding site" evidence="17">
    <location>
        <begin position="346"/>
        <end position="353"/>
    </location>
    <ligand>
        <name>NAD(+)</name>
        <dbReference type="ChEBI" id="CHEBI:57540"/>
    </ligand>
</feature>
<evidence type="ECO:0000256" key="10">
    <source>
        <dbReference type="ARBA" id="ARBA00022914"/>
    </source>
</evidence>
<dbReference type="EC" id="1.16.1.1" evidence="3 16"/>
<keyword evidence="17" id="KW-0547">Nucleotide-binding</keyword>
<evidence type="ECO:0000256" key="8">
    <source>
        <dbReference type="ARBA" id="ARBA00022827"/>
    </source>
</evidence>
<evidence type="ECO:0000256" key="12">
    <source>
        <dbReference type="ARBA" id="ARBA00023157"/>
    </source>
</evidence>
<dbReference type="NCBIfam" id="TIGR02053">
    <property type="entry name" value="MerA"/>
    <property type="match status" value="1"/>
</dbReference>
<feature type="disulfide bond" description="Redox-active" evidence="18">
    <location>
        <begin position="212"/>
        <end position="217"/>
    </location>
</feature>
<dbReference type="GO" id="GO:0045340">
    <property type="term" value="F:mercury ion binding"/>
    <property type="evidence" value="ECO:0007669"/>
    <property type="project" value="InterPro"/>
</dbReference>
<dbReference type="FunFam" id="3.30.390.30:FF:000001">
    <property type="entry name" value="Dihydrolipoyl dehydrogenase"/>
    <property type="match status" value="1"/>
</dbReference>
<comment type="catalytic activity">
    <reaction evidence="15 16 19">
        <text>Hg + NADP(+) + H(+) = Hg(2+) + NADPH</text>
        <dbReference type="Rhea" id="RHEA:23856"/>
        <dbReference type="ChEBI" id="CHEBI:15378"/>
        <dbReference type="ChEBI" id="CHEBI:16170"/>
        <dbReference type="ChEBI" id="CHEBI:16793"/>
        <dbReference type="ChEBI" id="CHEBI:57783"/>
        <dbReference type="ChEBI" id="CHEBI:58349"/>
        <dbReference type="EC" id="1.16.1.1"/>
    </reaction>
</comment>
<name>A0A2T2X046_SULTH</name>
<dbReference type="SUPFAM" id="SSF51905">
    <property type="entry name" value="FAD/NAD(P)-binding domain"/>
    <property type="match status" value="1"/>
</dbReference>
<keyword evidence="10 16" id="KW-0476">Mercury</keyword>
<dbReference type="GO" id="GO:0050787">
    <property type="term" value="P:detoxification of mercury ion"/>
    <property type="evidence" value="ECO:0007669"/>
    <property type="project" value="InterPro"/>
</dbReference>